<name>A0ABS1TFB9_9CLOT</name>
<sequence length="216" mass="24527">MSIEENISEIKKTLPKNITLIAVSKTKSVEFIDEAYNTGIRDFGENKVQELIDKIDKLPNDINWHFIGHLQTNKVKYLVGKVSLIHSLDSVKLLNEIEKQYKKNNLTANVLIEINIGKEDSKSGIFVEHLDELISACETCEHVKVKGLMAIIPKGHENVCRKHFGQMKSIWDTLKSKSFNNLSMEYLSMGMTEDYELAIKEGSNMIRIGTGIFGLR</sequence>
<dbReference type="InterPro" id="IPR029066">
    <property type="entry name" value="PLP-binding_barrel"/>
</dbReference>
<gene>
    <name evidence="5" type="ORF">JK636_19740</name>
</gene>
<evidence type="ECO:0000313" key="6">
    <source>
        <dbReference type="Proteomes" id="UP000632377"/>
    </source>
</evidence>
<comment type="function">
    <text evidence="2">Pyridoxal 5'-phosphate (PLP)-binding protein, which is involved in PLP homeostasis.</text>
</comment>
<dbReference type="Proteomes" id="UP000632377">
    <property type="component" value="Unassembled WGS sequence"/>
</dbReference>
<feature type="modified residue" description="N6-(pyridoxal phosphate)lysine" evidence="2">
    <location>
        <position position="25"/>
    </location>
</feature>
<evidence type="ECO:0000259" key="4">
    <source>
        <dbReference type="Pfam" id="PF01168"/>
    </source>
</evidence>
<accession>A0ABS1TFB9</accession>
<dbReference type="EMBL" id="JAESWC010000018">
    <property type="protein sequence ID" value="MBL4937946.1"/>
    <property type="molecule type" value="Genomic_DNA"/>
</dbReference>
<reference evidence="5 6" key="1">
    <citation type="submission" date="2021-01" db="EMBL/GenBank/DDBJ databases">
        <title>Genome public.</title>
        <authorList>
            <person name="Liu C."/>
            <person name="Sun Q."/>
        </authorList>
    </citation>
    <scope>NUCLEOTIDE SEQUENCE [LARGE SCALE GENOMIC DNA]</scope>
    <source>
        <strain evidence="5 6">YIM B02515</strain>
    </source>
</reference>
<dbReference type="RefSeq" id="WP_202750686.1">
    <property type="nucleotide sequence ID" value="NZ_JAESWC010000018.1"/>
</dbReference>
<dbReference type="Pfam" id="PF01168">
    <property type="entry name" value="Ala_racemase_N"/>
    <property type="match status" value="1"/>
</dbReference>
<evidence type="ECO:0000256" key="2">
    <source>
        <dbReference type="HAMAP-Rule" id="MF_02087"/>
    </source>
</evidence>
<dbReference type="PANTHER" id="PTHR10146:SF14">
    <property type="entry name" value="PYRIDOXAL PHOSPHATE HOMEOSTASIS PROTEIN"/>
    <property type="match status" value="1"/>
</dbReference>
<dbReference type="PROSITE" id="PS01211">
    <property type="entry name" value="UPF0001"/>
    <property type="match status" value="1"/>
</dbReference>
<dbReference type="SUPFAM" id="SSF51419">
    <property type="entry name" value="PLP-binding barrel"/>
    <property type="match status" value="1"/>
</dbReference>
<keyword evidence="6" id="KW-1185">Reference proteome</keyword>
<protein>
    <recommendedName>
        <fullName evidence="2">Pyridoxal phosphate homeostasis protein</fullName>
        <shortName evidence="2">PLP homeostasis protein</shortName>
    </recommendedName>
</protein>
<dbReference type="CDD" id="cd00635">
    <property type="entry name" value="PLPDE_III_YBL036c_like"/>
    <property type="match status" value="1"/>
</dbReference>
<comment type="caution">
    <text evidence="5">The sequence shown here is derived from an EMBL/GenBank/DDBJ whole genome shotgun (WGS) entry which is preliminary data.</text>
</comment>
<dbReference type="NCBIfam" id="TIGR00044">
    <property type="entry name" value="YggS family pyridoxal phosphate-dependent enzyme"/>
    <property type="match status" value="1"/>
</dbReference>
<dbReference type="InterPro" id="IPR001608">
    <property type="entry name" value="Ala_racemase_N"/>
</dbReference>
<keyword evidence="1 2" id="KW-0663">Pyridoxal phosphate</keyword>
<feature type="domain" description="Alanine racemase N-terminal" evidence="4">
    <location>
        <begin position="3"/>
        <end position="215"/>
    </location>
</feature>
<dbReference type="PANTHER" id="PTHR10146">
    <property type="entry name" value="PROLINE SYNTHETASE CO-TRANSCRIBED BACTERIAL HOMOLOG PROTEIN"/>
    <property type="match status" value="1"/>
</dbReference>
<dbReference type="Gene3D" id="3.20.20.10">
    <property type="entry name" value="Alanine racemase"/>
    <property type="match status" value="1"/>
</dbReference>
<evidence type="ECO:0000256" key="3">
    <source>
        <dbReference type="RuleBase" id="RU004514"/>
    </source>
</evidence>
<comment type="similarity">
    <text evidence="2 3">Belongs to the pyridoxal phosphate-binding protein YggS/PROSC family.</text>
</comment>
<proteinExistence type="inferred from homology"/>
<organism evidence="5 6">
    <name type="scientific">Clostridium rhizosphaerae</name>
    <dbReference type="NCBI Taxonomy" id="2803861"/>
    <lineage>
        <taxon>Bacteria</taxon>
        <taxon>Bacillati</taxon>
        <taxon>Bacillota</taxon>
        <taxon>Clostridia</taxon>
        <taxon>Eubacteriales</taxon>
        <taxon>Clostridiaceae</taxon>
        <taxon>Clostridium</taxon>
    </lineage>
</organism>
<evidence type="ECO:0000256" key="1">
    <source>
        <dbReference type="ARBA" id="ARBA00022898"/>
    </source>
</evidence>
<dbReference type="InterPro" id="IPR011078">
    <property type="entry name" value="PyrdxlP_homeostasis"/>
</dbReference>
<dbReference type="PIRSF" id="PIRSF004848">
    <property type="entry name" value="YBL036c_PLPDEIII"/>
    <property type="match status" value="1"/>
</dbReference>
<dbReference type="HAMAP" id="MF_02087">
    <property type="entry name" value="PLP_homeostasis"/>
    <property type="match status" value="1"/>
</dbReference>
<evidence type="ECO:0000313" key="5">
    <source>
        <dbReference type="EMBL" id="MBL4937946.1"/>
    </source>
</evidence>